<evidence type="ECO:0000313" key="3">
    <source>
        <dbReference type="EnsemblMetazoa" id="XP_019856063.1"/>
    </source>
</evidence>
<name>A0AAN0JHC7_AMPQE</name>
<reference evidence="3" key="2">
    <citation type="submission" date="2024-06" db="UniProtKB">
        <authorList>
            <consortium name="EnsemblMetazoa"/>
        </authorList>
    </citation>
    <scope>IDENTIFICATION</scope>
</reference>
<dbReference type="EnsemblMetazoa" id="XM_020000504.1">
    <property type="protein sequence ID" value="XP_019856063.1"/>
    <property type="gene ID" value="LOC109584685"/>
</dbReference>
<reference evidence="4" key="1">
    <citation type="journal article" date="2010" name="Nature">
        <title>The Amphimedon queenslandica genome and the evolution of animal complexity.</title>
        <authorList>
            <person name="Srivastava M."/>
            <person name="Simakov O."/>
            <person name="Chapman J."/>
            <person name="Fahey B."/>
            <person name="Gauthier M.E."/>
            <person name="Mitros T."/>
            <person name="Richards G.S."/>
            <person name="Conaco C."/>
            <person name="Dacre M."/>
            <person name="Hellsten U."/>
            <person name="Larroux C."/>
            <person name="Putnam N.H."/>
            <person name="Stanke M."/>
            <person name="Adamska M."/>
            <person name="Darling A."/>
            <person name="Degnan S.M."/>
            <person name="Oakley T.H."/>
            <person name="Plachetzki D.C."/>
            <person name="Zhai Y."/>
            <person name="Adamski M."/>
            <person name="Calcino A."/>
            <person name="Cummins S.F."/>
            <person name="Goodstein D.M."/>
            <person name="Harris C."/>
            <person name="Jackson D.J."/>
            <person name="Leys S.P."/>
            <person name="Shu S."/>
            <person name="Woodcroft B.J."/>
            <person name="Vervoort M."/>
            <person name="Kosik K.S."/>
            <person name="Manning G."/>
            <person name="Degnan B.M."/>
            <person name="Rokhsar D.S."/>
        </authorList>
    </citation>
    <scope>NUCLEOTIDE SEQUENCE [LARGE SCALE GENOMIC DNA]</scope>
</reference>
<dbReference type="Pfam" id="PF13516">
    <property type="entry name" value="LRR_6"/>
    <property type="match status" value="2"/>
</dbReference>
<dbReference type="AlphaFoldDB" id="A0AAN0JHC7"/>
<dbReference type="KEGG" id="aqu:109584685"/>
<evidence type="ECO:0000313" key="4">
    <source>
        <dbReference type="Proteomes" id="UP000007879"/>
    </source>
</evidence>
<evidence type="ECO:0008006" key="5">
    <source>
        <dbReference type="Google" id="ProtNLM"/>
    </source>
</evidence>
<keyword evidence="4" id="KW-1185">Reference proteome</keyword>
<keyword evidence="2" id="KW-0175">Coiled coil</keyword>
<evidence type="ECO:0000256" key="1">
    <source>
        <dbReference type="ARBA" id="ARBA00022737"/>
    </source>
</evidence>
<feature type="coiled-coil region" evidence="2">
    <location>
        <begin position="253"/>
        <end position="351"/>
    </location>
</feature>
<dbReference type="RefSeq" id="XP_019856063.1">
    <property type="nucleotide sequence ID" value="XM_020000504.1"/>
</dbReference>
<dbReference type="Gene3D" id="3.80.10.10">
    <property type="entry name" value="Ribonuclease Inhibitor"/>
    <property type="match status" value="2"/>
</dbReference>
<dbReference type="PANTHER" id="PTHR24111">
    <property type="entry name" value="LEUCINE-RICH REPEAT-CONTAINING PROTEIN 34"/>
    <property type="match status" value="1"/>
</dbReference>
<dbReference type="GeneID" id="109584685"/>
<sequence length="558" mass="63752">MKDKFEDMRLKFGSAFMQVKRIFTKRKLSIEDMKELIIIWYPDLEPQLSYKKTIGEVLNVLKRKCNIINLRPLEALASEFNIEEAKPVIKSYKEEAKNFCKSISVSLCLGEELQAVATPSRLLCETVSFIFNWNPDEYTLQDINDVLDELEPLNKFKYHLQIDKVGTGRSVVLACYCPAEYTGSLIMAVLGKIEILQKRGLKDFILGNCTIWNTTQIPSENTEGTDKLLVQINDLEAALRDRDEMLITTKTELATVKEELGNIIKELEALKMNLKKSQSINVLKEEVINELKEERASLKEKLLEKENMLKQYSKETELKETEDFEKEASLKEQSETRLQEIELVKLKLEDSDTQVDEKVKWSPDGLRVHLTNPSVDQCKEVISKLENKHEIVKISCSSSDSIQFILRTVFETKNITQFYLISSSLTPDIILSFPSQLWTNNSLKILSLTRNSISDDGVIALAQSLKCNETLKYLHFSKNPGITSASAESLAELLCTNNTLSSLYLTRSTSIDTDGVVVLMESLKTNDTLEELWLDKKHKKTCTTLPYYGHIKDTLHFL</sequence>
<dbReference type="PANTHER" id="PTHR24111:SF0">
    <property type="entry name" value="LEUCINE-RICH REPEAT-CONTAINING PROTEIN"/>
    <property type="match status" value="1"/>
</dbReference>
<dbReference type="Proteomes" id="UP000007879">
    <property type="component" value="Unassembled WGS sequence"/>
</dbReference>
<dbReference type="SUPFAM" id="SSF52047">
    <property type="entry name" value="RNI-like"/>
    <property type="match status" value="1"/>
</dbReference>
<keyword evidence="1" id="KW-0677">Repeat</keyword>
<evidence type="ECO:0000256" key="2">
    <source>
        <dbReference type="SAM" id="Coils"/>
    </source>
</evidence>
<protein>
    <recommendedName>
        <fullName evidence="5">Death domain-containing protein</fullName>
    </recommendedName>
</protein>
<dbReference type="InterPro" id="IPR032675">
    <property type="entry name" value="LRR_dom_sf"/>
</dbReference>
<organism evidence="3 4">
    <name type="scientific">Amphimedon queenslandica</name>
    <name type="common">Sponge</name>
    <dbReference type="NCBI Taxonomy" id="400682"/>
    <lineage>
        <taxon>Eukaryota</taxon>
        <taxon>Metazoa</taxon>
        <taxon>Porifera</taxon>
        <taxon>Demospongiae</taxon>
        <taxon>Heteroscleromorpha</taxon>
        <taxon>Haplosclerida</taxon>
        <taxon>Niphatidae</taxon>
        <taxon>Amphimedon</taxon>
    </lineage>
</organism>
<proteinExistence type="predicted"/>
<dbReference type="InterPro" id="IPR052201">
    <property type="entry name" value="LRR-containing_regulator"/>
</dbReference>
<accession>A0AAN0JHC7</accession>
<dbReference type="InterPro" id="IPR001611">
    <property type="entry name" value="Leu-rich_rpt"/>
</dbReference>